<sequence length="113" mass="12326">MEPALTPEEQETLSAMQARTTTLEATHTELSSRQSTLIRSLAAVPSISATLASTTHADAVIDAAKAVIREHIRLLHDYNEIRDIGQGLMGIIAESRGVRIKEVQDEFDISAKD</sequence>
<dbReference type="GO" id="GO:0010772">
    <property type="term" value="P:meiotic DNA recombinase assembly involved in reciprocal meiotic recombination"/>
    <property type="evidence" value="ECO:0007669"/>
    <property type="project" value="TreeGrafter"/>
</dbReference>
<comment type="caution">
    <text evidence="4">The sequence shown here is derived from an EMBL/GenBank/DDBJ whole genome shotgun (WGS) entry which is preliminary data.</text>
</comment>
<dbReference type="Pfam" id="PF07061">
    <property type="entry name" value="Swi5"/>
    <property type="match status" value="1"/>
</dbReference>
<gene>
    <name evidence="4" type="ORF">K490DRAFT_57370</name>
</gene>
<evidence type="ECO:0000256" key="2">
    <source>
        <dbReference type="ARBA" id="ARBA00022763"/>
    </source>
</evidence>
<evidence type="ECO:0000256" key="3">
    <source>
        <dbReference type="ARBA" id="ARBA00023204"/>
    </source>
</evidence>
<reference evidence="4" key="1">
    <citation type="journal article" date="2020" name="Stud. Mycol.">
        <title>101 Dothideomycetes genomes: a test case for predicting lifestyles and emergence of pathogens.</title>
        <authorList>
            <person name="Haridas S."/>
            <person name="Albert R."/>
            <person name="Binder M."/>
            <person name="Bloem J."/>
            <person name="Labutti K."/>
            <person name="Salamov A."/>
            <person name="Andreopoulos B."/>
            <person name="Baker S."/>
            <person name="Barry K."/>
            <person name="Bills G."/>
            <person name="Bluhm B."/>
            <person name="Cannon C."/>
            <person name="Castanera R."/>
            <person name="Culley D."/>
            <person name="Daum C."/>
            <person name="Ezra D."/>
            <person name="Gonzalez J."/>
            <person name="Henrissat B."/>
            <person name="Kuo A."/>
            <person name="Liang C."/>
            <person name="Lipzen A."/>
            <person name="Lutzoni F."/>
            <person name="Magnuson J."/>
            <person name="Mondo S."/>
            <person name="Nolan M."/>
            <person name="Ohm R."/>
            <person name="Pangilinan J."/>
            <person name="Park H.-J."/>
            <person name="Ramirez L."/>
            <person name="Alfaro M."/>
            <person name="Sun H."/>
            <person name="Tritt A."/>
            <person name="Yoshinaga Y."/>
            <person name="Zwiers L.-H."/>
            <person name="Turgeon B."/>
            <person name="Goodwin S."/>
            <person name="Spatafora J."/>
            <person name="Crous P."/>
            <person name="Grigoriev I."/>
        </authorList>
    </citation>
    <scope>NUCLEOTIDE SEQUENCE</scope>
    <source>
        <strain evidence="4">CBS 121410</strain>
    </source>
</reference>
<accession>A0A9P4HX80</accession>
<comment type="similarity">
    <text evidence="1">Belongs to the SWI5/SAE3 family.</text>
</comment>
<name>A0A9P4HX80_9PEZI</name>
<keyword evidence="5" id="KW-1185">Reference proteome</keyword>
<dbReference type="GO" id="GO:0034974">
    <property type="term" value="C:Swi5-Swi2 complex"/>
    <property type="evidence" value="ECO:0007669"/>
    <property type="project" value="TreeGrafter"/>
</dbReference>
<dbReference type="PANTHER" id="PTHR28529">
    <property type="entry name" value="DNA REPAIR PROTEIN SWI5 HOMOLOG"/>
    <property type="match status" value="1"/>
</dbReference>
<evidence type="ECO:0008006" key="6">
    <source>
        <dbReference type="Google" id="ProtNLM"/>
    </source>
</evidence>
<dbReference type="AlphaFoldDB" id="A0A9P4HX80"/>
<protein>
    <recommendedName>
        <fullName evidence="6">DNA repair protein Swi5/Sae3</fullName>
    </recommendedName>
</protein>
<evidence type="ECO:0000313" key="4">
    <source>
        <dbReference type="EMBL" id="KAF2086900.1"/>
    </source>
</evidence>
<dbReference type="InterPro" id="IPR010760">
    <property type="entry name" value="DNA-repair_Swi5"/>
</dbReference>
<keyword evidence="2" id="KW-0227">DNA damage</keyword>
<organism evidence="4 5">
    <name type="scientific">Saccharata proteae CBS 121410</name>
    <dbReference type="NCBI Taxonomy" id="1314787"/>
    <lineage>
        <taxon>Eukaryota</taxon>
        <taxon>Fungi</taxon>
        <taxon>Dikarya</taxon>
        <taxon>Ascomycota</taxon>
        <taxon>Pezizomycotina</taxon>
        <taxon>Dothideomycetes</taxon>
        <taxon>Dothideomycetes incertae sedis</taxon>
        <taxon>Botryosphaeriales</taxon>
        <taxon>Saccharataceae</taxon>
        <taxon>Saccharata</taxon>
    </lineage>
</organism>
<evidence type="ECO:0000313" key="5">
    <source>
        <dbReference type="Proteomes" id="UP000799776"/>
    </source>
</evidence>
<dbReference type="EMBL" id="ML978722">
    <property type="protein sequence ID" value="KAF2086900.1"/>
    <property type="molecule type" value="Genomic_DNA"/>
</dbReference>
<proteinExistence type="inferred from homology"/>
<keyword evidence="3" id="KW-0234">DNA repair</keyword>
<dbReference type="GO" id="GO:0000709">
    <property type="term" value="P:meiotic joint molecule formation"/>
    <property type="evidence" value="ECO:0007669"/>
    <property type="project" value="TreeGrafter"/>
</dbReference>
<dbReference type="Gene3D" id="1.20.5.170">
    <property type="match status" value="1"/>
</dbReference>
<dbReference type="Proteomes" id="UP000799776">
    <property type="component" value="Unassembled WGS sequence"/>
</dbReference>
<dbReference type="GO" id="GO:0032798">
    <property type="term" value="C:Swi5-Sfr1 complex"/>
    <property type="evidence" value="ECO:0007669"/>
    <property type="project" value="TreeGrafter"/>
</dbReference>
<dbReference type="OrthoDB" id="255837at2759"/>
<evidence type="ECO:0000256" key="1">
    <source>
        <dbReference type="ARBA" id="ARBA00008060"/>
    </source>
</evidence>
<dbReference type="PANTHER" id="PTHR28529:SF2">
    <property type="entry name" value="DNA REPAIR PROTEIN SWI5 HOMOLOG"/>
    <property type="match status" value="1"/>
</dbReference>